<protein>
    <recommendedName>
        <fullName evidence="3">Thioredoxin-like fold domain-containing protein</fullName>
    </recommendedName>
</protein>
<proteinExistence type="predicted"/>
<evidence type="ECO:0000313" key="1">
    <source>
        <dbReference type="EMBL" id="CAI4033402.1"/>
    </source>
</evidence>
<accession>A0AA86N2B5</accession>
<dbReference type="Proteomes" id="UP001179121">
    <property type="component" value="Chromosome"/>
</dbReference>
<dbReference type="EMBL" id="OX365700">
    <property type="protein sequence ID" value="CAI4033402.1"/>
    <property type="molecule type" value="Genomic_DNA"/>
</dbReference>
<name>A0AA86N2B5_9BACT</name>
<dbReference type="KEGG" id="nti:DNFV4_03838"/>
<dbReference type="RefSeq" id="WP_289270573.1">
    <property type="nucleotide sequence ID" value="NZ_OX365700.1"/>
</dbReference>
<dbReference type="AlphaFoldDB" id="A0AA86N2B5"/>
<keyword evidence="2" id="KW-1185">Reference proteome</keyword>
<gene>
    <name evidence="1" type="ORF">DNFV4_03838</name>
</gene>
<evidence type="ECO:0008006" key="3">
    <source>
        <dbReference type="Google" id="ProtNLM"/>
    </source>
</evidence>
<dbReference type="InterPro" id="IPR036249">
    <property type="entry name" value="Thioredoxin-like_sf"/>
</dbReference>
<reference evidence="1" key="1">
    <citation type="submission" date="2022-10" db="EMBL/GenBank/DDBJ databases">
        <authorList>
            <person name="Koch H."/>
        </authorList>
    </citation>
    <scope>NUCLEOTIDE SEQUENCE</scope>
    <source>
        <strain evidence="1">DNF</strain>
    </source>
</reference>
<organism evidence="1 2">
    <name type="scientific">Nitrospira tepida</name>
    <dbReference type="NCBI Taxonomy" id="2973512"/>
    <lineage>
        <taxon>Bacteria</taxon>
        <taxon>Pseudomonadati</taxon>
        <taxon>Nitrospirota</taxon>
        <taxon>Nitrospiria</taxon>
        <taxon>Nitrospirales</taxon>
        <taxon>Nitrospiraceae</taxon>
        <taxon>Nitrospira</taxon>
    </lineage>
</organism>
<dbReference type="SUPFAM" id="SSF52833">
    <property type="entry name" value="Thioredoxin-like"/>
    <property type="match status" value="1"/>
</dbReference>
<dbReference type="Gene3D" id="3.40.30.10">
    <property type="entry name" value="Glutaredoxin"/>
    <property type="match status" value="1"/>
</dbReference>
<evidence type="ECO:0000313" key="2">
    <source>
        <dbReference type="Proteomes" id="UP001179121"/>
    </source>
</evidence>
<sequence>MAVLQVFIHRGCMSEQPACVLADQIRKEFPACRVDVIDNQERARTLGLPAVPAFVLDGELLAVGVPSKDWLVSRLHERSRRPKR</sequence>